<reference evidence="2" key="1">
    <citation type="submission" date="2014-07" db="EMBL/GenBank/DDBJ databases">
        <authorList>
            <person name="Martin A.A"/>
            <person name="De Silva N."/>
        </authorList>
    </citation>
    <scope>NUCLEOTIDE SEQUENCE</scope>
</reference>
<protein>
    <submittedName>
        <fullName evidence="3">F-box domain-containing protein</fullName>
    </submittedName>
</protein>
<dbReference type="Pfam" id="PF00646">
    <property type="entry name" value="F-box"/>
    <property type="match status" value="1"/>
</dbReference>
<dbReference type="InterPro" id="IPR036047">
    <property type="entry name" value="F-box-like_dom_sf"/>
</dbReference>
<evidence type="ECO:0000313" key="3">
    <source>
        <dbReference type="WBParaSite" id="SVE_1029700.1"/>
    </source>
</evidence>
<proteinExistence type="predicted"/>
<organism evidence="2 3">
    <name type="scientific">Strongyloides venezuelensis</name>
    <name type="common">Threadworm</name>
    <dbReference type="NCBI Taxonomy" id="75913"/>
    <lineage>
        <taxon>Eukaryota</taxon>
        <taxon>Metazoa</taxon>
        <taxon>Ecdysozoa</taxon>
        <taxon>Nematoda</taxon>
        <taxon>Chromadorea</taxon>
        <taxon>Rhabditida</taxon>
        <taxon>Tylenchina</taxon>
        <taxon>Panagrolaimomorpha</taxon>
        <taxon>Strongyloidoidea</taxon>
        <taxon>Strongyloididae</taxon>
        <taxon>Strongyloides</taxon>
    </lineage>
</organism>
<dbReference type="AlphaFoldDB" id="A0A0K0FMR8"/>
<dbReference type="InterPro" id="IPR001810">
    <property type="entry name" value="F-box_dom"/>
</dbReference>
<keyword evidence="2" id="KW-1185">Reference proteome</keyword>
<dbReference type="SUPFAM" id="SSF81383">
    <property type="entry name" value="F-box domain"/>
    <property type="match status" value="1"/>
</dbReference>
<sequence>MLTNLPSELILTVLQNLDRKTINRMLLLNKEMNNFILHYCKKLPKLSIDEFYIVNLKELHIEELHFSIEGRRHLINLNKMPEIEKIADQIIVRDALCYCGNWDLKISESLLKTCPNTQSIRIFYQTEVINLDELTKHTSQWQKSVAYILVINHKCKEEDIPEEANSYAKDLTLNELSNFGCPYAEWAFDNTLIKRNNLDIFLQRIMDLDFPSKCQNIGKYYLSNVQVSFEEYKAMLTDYFTTNSNFIFVEDCFNSVLVMFENTN</sequence>
<evidence type="ECO:0000259" key="1">
    <source>
        <dbReference type="PROSITE" id="PS50181"/>
    </source>
</evidence>
<reference evidence="3" key="2">
    <citation type="submission" date="2015-08" db="UniProtKB">
        <authorList>
            <consortium name="WormBaseParasite"/>
        </authorList>
    </citation>
    <scope>IDENTIFICATION</scope>
</reference>
<feature type="domain" description="F-box" evidence="1">
    <location>
        <begin position="1"/>
        <end position="46"/>
    </location>
</feature>
<dbReference type="Proteomes" id="UP000035680">
    <property type="component" value="Unassembled WGS sequence"/>
</dbReference>
<evidence type="ECO:0000313" key="2">
    <source>
        <dbReference type="Proteomes" id="UP000035680"/>
    </source>
</evidence>
<name>A0A0K0FMR8_STRVS</name>
<accession>A0A0K0FMR8</accession>
<dbReference type="PROSITE" id="PS50181">
    <property type="entry name" value="FBOX"/>
    <property type="match status" value="1"/>
</dbReference>
<dbReference type="WBParaSite" id="SVE_1029700.1">
    <property type="protein sequence ID" value="SVE_1029700.1"/>
    <property type="gene ID" value="SVE_1029700"/>
</dbReference>